<evidence type="ECO:0000313" key="3">
    <source>
        <dbReference type="Proteomes" id="UP000479000"/>
    </source>
</evidence>
<name>A0A6H5GTD2_9HEMI</name>
<feature type="region of interest" description="Disordered" evidence="1">
    <location>
        <begin position="1"/>
        <end position="25"/>
    </location>
</feature>
<organism evidence="2 3">
    <name type="scientific">Nesidiocoris tenuis</name>
    <dbReference type="NCBI Taxonomy" id="355587"/>
    <lineage>
        <taxon>Eukaryota</taxon>
        <taxon>Metazoa</taxon>
        <taxon>Ecdysozoa</taxon>
        <taxon>Arthropoda</taxon>
        <taxon>Hexapoda</taxon>
        <taxon>Insecta</taxon>
        <taxon>Pterygota</taxon>
        <taxon>Neoptera</taxon>
        <taxon>Paraneoptera</taxon>
        <taxon>Hemiptera</taxon>
        <taxon>Heteroptera</taxon>
        <taxon>Panheteroptera</taxon>
        <taxon>Cimicomorpha</taxon>
        <taxon>Miridae</taxon>
        <taxon>Dicyphina</taxon>
        <taxon>Nesidiocoris</taxon>
    </lineage>
</organism>
<sequence length="96" mass="10917">MGRKKKLGQNRRRKPDYGGQRGYETGGKVEGFVAKRLLKLTVRQKLEQKLMINPNNSITIKQKVELAMNATTGNCEYIYPTLVVEGVLMLYGSNHF</sequence>
<gene>
    <name evidence="2" type="ORF">NTEN_LOCUS12299</name>
</gene>
<feature type="compositionally biased region" description="Basic residues" evidence="1">
    <location>
        <begin position="1"/>
        <end position="14"/>
    </location>
</feature>
<evidence type="ECO:0000313" key="2">
    <source>
        <dbReference type="EMBL" id="CAB0006850.1"/>
    </source>
</evidence>
<dbReference type="Proteomes" id="UP000479000">
    <property type="component" value="Unassembled WGS sequence"/>
</dbReference>
<dbReference type="AlphaFoldDB" id="A0A6H5GTD2"/>
<reference evidence="2 3" key="1">
    <citation type="submission" date="2020-02" db="EMBL/GenBank/DDBJ databases">
        <authorList>
            <person name="Ferguson B K."/>
        </authorList>
    </citation>
    <scope>NUCLEOTIDE SEQUENCE [LARGE SCALE GENOMIC DNA]</scope>
</reference>
<evidence type="ECO:0000256" key="1">
    <source>
        <dbReference type="SAM" id="MobiDB-lite"/>
    </source>
</evidence>
<dbReference type="EMBL" id="CADCXU010018474">
    <property type="protein sequence ID" value="CAB0006850.1"/>
    <property type="molecule type" value="Genomic_DNA"/>
</dbReference>
<accession>A0A6H5GTD2</accession>
<proteinExistence type="predicted"/>
<keyword evidence="3" id="KW-1185">Reference proteome</keyword>
<protein>
    <submittedName>
        <fullName evidence="2">Uncharacterized protein</fullName>
    </submittedName>
</protein>